<dbReference type="SUPFAM" id="SSF53756">
    <property type="entry name" value="UDP-Glycosyltransferase/glycogen phosphorylase"/>
    <property type="match status" value="2"/>
</dbReference>
<dbReference type="InterPro" id="IPR001296">
    <property type="entry name" value="Glyco_trans_1"/>
</dbReference>
<reference evidence="2" key="1">
    <citation type="journal article" date="2020" name="Nature">
        <title>Giant virus diversity and host interactions through global metagenomics.</title>
        <authorList>
            <person name="Schulz F."/>
            <person name="Roux S."/>
            <person name="Paez-Espino D."/>
            <person name="Jungbluth S."/>
            <person name="Walsh D.A."/>
            <person name="Denef V.J."/>
            <person name="McMahon K.D."/>
            <person name="Konstantinidis K.T."/>
            <person name="Eloe-Fadrosh E.A."/>
            <person name="Kyrpides N.C."/>
            <person name="Woyke T."/>
        </authorList>
    </citation>
    <scope>NUCLEOTIDE SEQUENCE</scope>
    <source>
        <strain evidence="2">GVMAG-M-3300027791-30</strain>
    </source>
</reference>
<evidence type="ECO:0000313" key="2">
    <source>
        <dbReference type="EMBL" id="QHU28717.1"/>
    </source>
</evidence>
<name>A0A6C0LE26_9ZZZZ</name>
<dbReference type="Gene3D" id="3.40.50.2000">
    <property type="entry name" value="Glycogen Phosphorylase B"/>
    <property type="match status" value="2"/>
</dbReference>
<feature type="domain" description="Glycosyl transferase family 1" evidence="1">
    <location>
        <begin position="480"/>
        <end position="621"/>
    </location>
</feature>
<dbReference type="EMBL" id="MN740474">
    <property type="protein sequence ID" value="QHU28717.1"/>
    <property type="molecule type" value="Genomic_DNA"/>
</dbReference>
<dbReference type="AlphaFoldDB" id="A0A6C0LE26"/>
<evidence type="ECO:0000259" key="1">
    <source>
        <dbReference type="Pfam" id="PF00534"/>
    </source>
</evidence>
<accession>A0A6C0LE26</accession>
<feature type="domain" description="Glycosyl transferase family 1" evidence="1">
    <location>
        <begin position="914"/>
        <end position="994"/>
    </location>
</feature>
<dbReference type="GO" id="GO:0016757">
    <property type="term" value="F:glycosyltransferase activity"/>
    <property type="evidence" value="ECO:0007669"/>
    <property type="project" value="InterPro"/>
</dbReference>
<proteinExistence type="predicted"/>
<sequence>MLIEFGTTNYKINVTNKLNNIKKIPADCWKRCELFGVDPCPGKEKSIFINNIEYKAGKEIDLANINIYKPKFFILIRCCYRPNYFKKCIESIMNQSYEKINLIISYDDENCLEYLNDYNNEYLSNYQSVQLIKVEKDISKDCFYNLYCNELLNNVPVDINNWIMFLDDDDKFENNTALENIISNINSNNDFIFWKFIYNGGRIIGPNNYNDLECGIVANSTYLFNSIYKNYSSYELGPEGDFEFIKKFKENTSLNLNFKYLQESFTGTQNGHNEGKDENLINNLKYKTKNIELLQSYVSNYDNIISKLLKNNIKKLPIIISICDNLYPPQGGGQNWLLSMINIFNDINYFNIIISINHNNTINYNNNLNLINLYFNKNILEFIIKYINPVLVNHQGFYRLELMKICNNLKIEFLTGFCFWNDLIHIDSNINMENKVIKKHENLDKIIENSNCYVVSNFMEKIIKQINVTLPVIESININENFVKNTDNKIKNKYVTLLNCNYLKGGQVLLYLLKNLDYNIPLCGIITEYDSFYTEEIKKAFIERNKINNINVLHNEKLNDIEDIYYKTRITLIPSIADETYCRVAYESKLYNIFCIYNNNGNLKNIFNNYKNSFGIEIKHENYNVNNYICKNIEDEFNIWKLKIENIYNELPNYNIKNISYYEENYNIIKNKVETIINNIQNKKKNNICLFGPFNDQGLGIQIREYYNFLIKETNNNIIIFSHKPFNHNIDYITEEWSNYNIFRSKYKRDNIPDEEFIRFIVDYKIDKIFIPEISEHYIFNIIELCKKHNVITYGIINIEMIKIDEIHKLNNLDYILTNNSSSFDILNKIFGCKVKLLEFDNYYFKKYKKIKDNFDEFKFIIFGGLNCIYRKQINIIYNHFLKINNKKFKLYIYIQDINFINNFTDTHNIKIISENVKYEEILNSIKSSDIVINCGSHEGLGLGFYEALNNNKPLITLNTFPNNELVIDGENGFLIDIYYEKLKDNNDSLINSGRINTKSLENLFNKISHPDFENKLIDIINRDKWICNNYKNNFINII</sequence>
<organism evidence="2">
    <name type="scientific">viral metagenome</name>
    <dbReference type="NCBI Taxonomy" id="1070528"/>
    <lineage>
        <taxon>unclassified sequences</taxon>
        <taxon>metagenomes</taxon>
        <taxon>organismal metagenomes</taxon>
    </lineage>
</organism>
<dbReference type="CDD" id="cd00761">
    <property type="entry name" value="Glyco_tranf_GTA_type"/>
    <property type="match status" value="1"/>
</dbReference>
<protein>
    <recommendedName>
        <fullName evidence="1">Glycosyl transferase family 1 domain-containing protein</fullName>
    </recommendedName>
</protein>
<dbReference type="SUPFAM" id="SSF53448">
    <property type="entry name" value="Nucleotide-diphospho-sugar transferases"/>
    <property type="match status" value="1"/>
</dbReference>
<dbReference type="InterPro" id="IPR029044">
    <property type="entry name" value="Nucleotide-diphossugar_trans"/>
</dbReference>
<dbReference type="Pfam" id="PF00534">
    <property type="entry name" value="Glycos_transf_1"/>
    <property type="match status" value="2"/>
</dbReference>